<dbReference type="AlphaFoldDB" id="A0A9K3GY65"/>
<evidence type="ECO:0000313" key="2">
    <source>
        <dbReference type="EMBL" id="KAF5757929.1"/>
    </source>
</evidence>
<evidence type="ECO:0000313" key="3">
    <source>
        <dbReference type="Proteomes" id="UP000215914"/>
    </source>
</evidence>
<protein>
    <submittedName>
        <fullName evidence="2">Uncharacterized protein</fullName>
    </submittedName>
</protein>
<keyword evidence="1" id="KW-0472">Membrane</keyword>
<organism evidence="2 3">
    <name type="scientific">Helianthus annuus</name>
    <name type="common">Common sunflower</name>
    <dbReference type="NCBI Taxonomy" id="4232"/>
    <lineage>
        <taxon>Eukaryota</taxon>
        <taxon>Viridiplantae</taxon>
        <taxon>Streptophyta</taxon>
        <taxon>Embryophyta</taxon>
        <taxon>Tracheophyta</taxon>
        <taxon>Spermatophyta</taxon>
        <taxon>Magnoliopsida</taxon>
        <taxon>eudicotyledons</taxon>
        <taxon>Gunneridae</taxon>
        <taxon>Pentapetalae</taxon>
        <taxon>asterids</taxon>
        <taxon>campanulids</taxon>
        <taxon>Asterales</taxon>
        <taxon>Asteraceae</taxon>
        <taxon>Asteroideae</taxon>
        <taxon>Heliantheae alliance</taxon>
        <taxon>Heliantheae</taxon>
        <taxon>Helianthus</taxon>
    </lineage>
</organism>
<keyword evidence="1" id="KW-1133">Transmembrane helix</keyword>
<dbReference type="Proteomes" id="UP000215914">
    <property type="component" value="Unassembled WGS sequence"/>
</dbReference>
<dbReference type="Gramene" id="mRNA:HanXRQr2_Chr16g0723501">
    <property type="protein sequence ID" value="mRNA:HanXRQr2_Chr16g0723501"/>
    <property type="gene ID" value="HanXRQr2_Chr16g0723501"/>
</dbReference>
<dbReference type="EMBL" id="MNCJ02000331">
    <property type="protein sequence ID" value="KAF5757929.1"/>
    <property type="molecule type" value="Genomic_DNA"/>
</dbReference>
<evidence type="ECO:0000256" key="1">
    <source>
        <dbReference type="SAM" id="Phobius"/>
    </source>
</evidence>
<name>A0A9K3GY65_HELAN</name>
<keyword evidence="1" id="KW-0812">Transmembrane</keyword>
<comment type="caution">
    <text evidence="2">The sequence shown here is derived from an EMBL/GenBank/DDBJ whole genome shotgun (WGS) entry which is preliminary data.</text>
</comment>
<gene>
    <name evidence="2" type="ORF">HanXRQr2_Chr16g0723501</name>
</gene>
<accession>A0A9K3GY65</accession>
<reference evidence="2" key="1">
    <citation type="journal article" date="2017" name="Nature">
        <title>The sunflower genome provides insights into oil metabolism, flowering and Asterid evolution.</title>
        <authorList>
            <person name="Badouin H."/>
            <person name="Gouzy J."/>
            <person name="Grassa C.J."/>
            <person name="Murat F."/>
            <person name="Staton S.E."/>
            <person name="Cottret L."/>
            <person name="Lelandais-Briere C."/>
            <person name="Owens G.L."/>
            <person name="Carrere S."/>
            <person name="Mayjonade B."/>
            <person name="Legrand L."/>
            <person name="Gill N."/>
            <person name="Kane N.C."/>
            <person name="Bowers J.E."/>
            <person name="Hubner S."/>
            <person name="Bellec A."/>
            <person name="Berard A."/>
            <person name="Berges H."/>
            <person name="Blanchet N."/>
            <person name="Boniface M.C."/>
            <person name="Brunel D."/>
            <person name="Catrice O."/>
            <person name="Chaidir N."/>
            <person name="Claudel C."/>
            <person name="Donnadieu C."/>
            <person name="Faraut T."/>
            <person name="Fievet G."/>
            <person name="Helmstetter N."/>
            <person name="King M."/>
            <person name="Knapp S.J."/>
            <person name="Lai Z."/>
            <person name="Le Paslier M.C."/>
            <person name="Lippi Y."/>
            <person name="Lorenzon L."/>
            <person name="Mandel J.R."/>
            <person name="Marage G."/>
            <person name="Marchand G."/>
            <person name="Marquand E."/>
            <person name="Bret-Mestries E."/>
            <person name="Morien E."/>
            <person name="Nambeesan S."/>
            <person name="Nguyen T."/>
            <person name="Pegot-Espagnet P."/>
            <person name="Pouilly N."/>
            <person name="Raftis F."/>
            <person name="Sallet E."/>
            <person name="Schiex T."/>
            <person name="Thomas J."/>
            <person name="Vandecasteele C."/>
            <person name="Vares D."/>
            <person name="Vear F."/>
            <person name="Vautrin S."/>
            <person name="Crespi M."/>
            <person name="Mangin B."/>
            <person name="Burke J.M."/>
            <person name="Salse J."/>
            <person name="Munos S."/>
            <person name="Vincourt P."/>
            <person name="Rieseberg L.H."/>
            <person name="Langlade N.B."/>
        </authorList>
    </citation>
    <scope>NUCLEOTIDE SEQUENCE</scope>
    <source>
        <tissue evidence="2">Leaves</tissue>
    </source>
</reference>
<keyword evidence="3" id="KW-1185">Reference proteome</keyword>
<proteinExistence type="predicted"/>
<reference evidence="2" key="2">
    <citation type="submission" date="2020-06" db="EMBL/GenBank/DDBJ databases">
        <title>Helianthus annuus Genome sequencing and assembly Release 2.</title>
        <authorList>
            <person name="Gouzy J."/>
            <person name="Langlade N."/>
            <person name="Munos S."/>
        </authorList>
    </citation>
    <scope>NUCLEOTIDE SEQUENCE</scope>
    <source>
        <tissue evidence="2">Leaves</tissue>
    </source>
</reference>
<sequence>MSIQLVGKVVIVKKILWWLQNRKRLNWLKQFMDQVSTASFEAFWYEVFLSWGFPAPLICNRDTPVSQVLYIVGCWCNFLILFYMSFFVSTHGRCSVRGVRG</sequence>
<feature type="transmembrane region" description="Helical" evidence="1">
    <location>
        <begin position="68"/>
        <end position="88"/>
    </location>
</feature>